<dbReference type="Gene3D" id="3.40.190.90">
    <property type="match status" value="1"/>
</dbReference>
<dbReference type="GO" id="GO:0030388">
    <property type="term" value="P:fructose 1,6-bisphosphate metabolic process"/>
    <property type="evidence" value="ECO:0007669"/>
    <property type="project" value="TreeGrafter"/>
</dbReference>
<dbReference type="Gene3D" id="3.30.540.10">
    <property type="entry name" value="Fructose-1,6-Bisphosphatase, subunit A, domain 1"/>
    <property type="match status" value="1"/>
</dbReference>
<gene>
    <name evidence="5" type="ORF">S01H1_52317</name>
</gene>
<dbReference type="SUPFAM" id="SSF56655">
    <property type="entry name" value="Carbohydrate phosphatase"/>
    <property type="match status" value="1"/>
</dbReference>
<dbReference type="PANTHER" id="PTHR30447:SF0">
    <property type="entry name" value="FRUCTOSE-1,6-BISPHOSPHATASE 1 CLASS 2-RELATED"/>
    <property type="match status" value="1"/>
</dbReference>
<comment type="caution">
    <text evidence="5">The sequence shown here is derived from an EMBL/GenBank/DDBJ whole genome shotgun (WGS) entry which is preliminary data.</text>
</comment>
<dbReference type="InterPro" id="IPR004464">
    <property type="entry name" value="FBPase_class-2/SBPase"/>
</dbReference>
<proteinExistence type="predicted"/>
<dbReference type="GO" id="GO:0046872">
    <property type="term" value="F:metal ion binding"/>
    <property type="evidence" value="ECO:0007669"/>
    <property type="project" value="UniProtKB-KW"/>
</dbReference>
<dbReference type="Pfam" id="PF03320">
    <property type="entry name" value="FBPase_glpX"/>
    <property type="match status" value="1"/>
</dbReference>
<dbReference type="GO" id="GO:0006094">
    <property type="term" value="P:gluconeogenesis"/>
    <property type="evidence" value="ECO:0007669"/>
    <property type="project" value="InterPro"/>
</dbReference>
<dbReference type="GO" id="GO:0006071">
    <property type="term" value="P:glycerol metabolic process"/>
    <property type="evidence" value="ECO:0007669"/>
    <property type="project" value="InterPro"/>
</dbReference>
<keyword evidence="4" id="KW-0119">Carbohydrate metabolism</keyword>
<sequence>AVFQARLDPQLQSEQAAVREAGLDIDRWYPAEELVTSTDTFFCATGITSGLLLEGVERLEDRDRVQTLMIAGSTGENQILTTWRRFAAEA</sequence>
<accession>X0VSR0</accession>
<feature type="non-terminal residue" evidence="5">
    <location>
        <position position="1"/>
    </location>
</feature>
<dbReference type="EMBL" id="BARS01033812">
    <property type="protein sequence ID" value="GAG15468.1"/>
    <property type="molecule type" value="Genomic_DNA"/>
</dbReference>
<evidence type="ECO:0000256" key="4">
    <source>
        <dbReference type="ARBA" id="ARBA00023277"/>
    </source>
</evidence>
<organism evidence="5">
    <name type="scientific">marine sediment metagenome</name>
    <dbReference type="NCBI Taxonomy" id="412755"/>
    <lineage>
        <taxon>unclassified sequences</taxon>
        <taxon>metagenomes</taxon>
        <taxon>ecological metagenomes</taxon>
    </lineage>
</organism>
<dbReference type="PANTHER" id="PTHR30447">
    <property type="entry name" value="FRUCTOSE-1,6-BISPHOSPHATASE CLASS 2"/>
    <property type="match status" value="1"/>
</dbReference>
<dbReference type="AlphaFoldDB" id="X0VSR0"/>
<keyword evidence="3" id="KW-0464">Manganese</keyword>
<dbReference type="GO" id="GO:0042132">
    <property type="term" value="F:fructose 1,6-bisphosphate 1-phosphatase activity"/>
    <property type="evidence" value="ECO:0007669"/>
    <property type="project" value="InterPro"/>
</dbReference>
<name>X0VSR0_9ZZZZ</name>
<evidence type="ECO:0000256" key="3">
    <source>
        <dbReference type="ARBA" id="ARBA00023211"/>
    </source>
</evidence>
<evidence type="ECO:0000256" key="1">
    <source>
        <dbReference type="ARBA" id="ARBA00022723"/>
    </source>
</evidence>
<keyword evidence="1" id="KW-0479">Metal-binding</keyword>
<keyword evidence="2" id="KW-0378">Hydrolase</keyword>
<dbReference type="GO" id="GO:0005829">
    <property type="term" value="C:cytosol"/>
    <property type="evidence" value="ECO:0007669"/>
    <property type="project" value="TreeGrafter"/>
</dbReference>
<reference evidence="5" key="1">
    <citation type="journal article" date="2014" name="Front. Microbiol.">
        <title>High frequency of phylogenetically diverse reductive dehalogenase-homologous genes in deep subseafloor sedimentary metagenomes.</title>
        <authorList>
            <person name="Kawai M."/>
            <person name="Futagami T."/>
            <person name="Toyoda A."/>
            <person name="Takaki Y."/>
            <person name="Nishi S."/>
            <person name="Hori S."/>
            <person name="Arai W."/>
            <person name="Tsubouchi T."/>
            <person name="Morono Y."/>
            <person name="Uchiyama I."/>
            <person name="Ito T."/>
            <person name="Fujiyama A."/>
            <person name="Inagaki F."/>
            <person name="Takami H."/>
        </authorList>
    </citation>
    <scope>NUCLEOTIDE SEQUENCE</scope>
    <source>
        <strain evidence="5">Expedition CK06-06</strain>
    </source>
</reference>
<evidence type="ECO:0000313" key="5">
    <source>
        <dbReference type="EMBL" id="GAG15468.1"/>
    </source>
</evidence>
<evidence type="ECO:0000256" key="2">
    <source>
        <dbReference type="ARBA" id="ARBA00022801"/>
    </source>
</evidence>
<protein>
    <submittedName>
        <fullName evidence="5">Uncharacterized protein</fullName>
    </submittedName>
</protein>